<dbReference type="GO" id="GO:0140359">
    <property type="term" value="F:ABC-type transporter activity"/>
    <property type="evidence" value="ECO:0007669"/>
    <property type="project" value="InterPro"/>
</dbReference>
<dbReference type="InterPro" id="IPR029439">
    <property type="entry name" value="Wzt_C"/>
</dbReference>
<dbReference type="InterPro" id="IPR027417">
    <property type="entry name" value="P-loop_NTPase"/>
</dbReference>
<dbReference type="InterPro" id="IPR017871">
    <property type="entry name" value="ABC_transporter-like_CS"/>
</dbReference>
<gene>
    <name evidence="6" type="ORF">GCM10007989_30890</name>
</gene>
<sequence length="414" mass="45107">MTAPVLTVSGVGKAFRRYKREMHRILSLCGISMAPSEERWVLRDINFAVEPGQAVGIVGRNGAGKSTLLKLITGTMRQTTGTIAVNGRISAILELGMGFNMEFTGRQNAFQAAGMMGFNQSEIEGVIAEIEDFAELGDYFEQPIRVYSSGMQVRLAFAVATAFRPEVLIVDEALSVGDAYFQYKCFDRIRSFRKQGTTLILVSHDKAALQSICDRAILLEAGKVAKDGSPEEVLDYYNALIAAKEGEEIETIAHPSGRVQTISGDRRARIESVALYDSNGTAVETVAVGKPVELRVTARAHADLEKLVLGFALKDRLGQTMFGTNTFFADQSIDDVTEGETFSFGFRFDANLGPGNYSVSLALSGGESHLVDNYEWRDLAMIFTVVNLGEPFDGKTYIPTTVDVVRGADKAIST</sequence>
<dbReference type="CDD" id="cd10147">
    <property type="entry name" value="Wzt_C-like"/>
    <property type="match status" value="1"/>
</dbReference>
<dbReference type="GO" id="GO:0005524">
    <property type="term" value="F:ATP binding"/>
    <property type="evidence" value="ECO:0007669"/>
    <property type="project" value="UniProtKB-KW"/>
</dbReference>
<dbReference type="Gene3D" id="3.40.50.300">
    <property type="entry name" value="P-loop containing nucleotide triphosphate hydrolases"/>
    <property type="match status" value="1"/>
</dbReference>
<evidence type="ECO:0000256" key="4">
    <source>
        <dbReference type="ARBA" id="ARBA00022840"/>
    </source>
</evidence>
<dbReference type="PANTHER" id="PTHR46743:SF2">
    <property type="entry name" value="TEICHOIC ACIDS EXPORT ATP-BINDING PROTEIN TAGH"/>
    <property type="match status" value="1"/>
</dbReference>
<dbReference type="PANTHER" id="PTHR46743">
    <property type="entry name" value="TEICHOIC ACIDS EXPORT ATP-BINDING PROTEIN TAGH"/>
    <property type="match status" value="1"/>
</dbReference>
<dbReference type="EMBL" id="BMZE01000003">
    <property type="protein sequence ID" value="GHA32600.1"/>
    <property type="molecule type" value="Genomic_DNA"/>
</dbReference>
<dbReference type="PROSITE" id="PS50893">
    <property type="entry name" value="ABC_TRANSPORTER_2"/>
    <property type="match status" value="1"/>
</dbReference>
<evidence type="ECO:0000256" key="1">
    <source>
        <dbReference type="ARBA" id="ARBA00005417"/>
    </source>
</evidence>
<dbReference type="Pfam" id="PF14524">
    <property type="entry name" value="Wzt_C"/>
    <property type="match status" value="1"/>
</dbReference>
<keyword evidence="4 6" id="KW-0067">ATP-binding</keyword>
<name>A0A918SA99_9HYPH</name>
<accession>A0A918SA99</accession>
<dbReference type="SMART" id="SM00382">
    <property type="entry name" value="AAA"/>
    <property type="match status" value="1"/>
</dbReference>
<dbReference type="GO" id="GO:0016020">
    <property type="term" value="C:membrane"/>
    <property type="evidence" value="ECO:0007669"/>
    <property type="project" value="InterPro"/>
</dbReference>
<dbReference type="CDD" id="cd03220">
    <property type="entry name" value="ABC_KpsT_Wzt"/>
    <property type="match status" value="1"/>
</dbReference>
<dbReference type="AlphaFoldDB" id="A0A918SA99"/>
<dbReference type="InterPro" id="IPR003439">
    <property type="entry name" value="ABC_transporter-like_ATP-bd"/>
</dbReference>
<proteinExistence type="inferred from homology"/>
<feature type="domain" description="ABC transporter" evidence="5">
    <location>
        <begin position="26"/>
        <end position="246"/>
    </location>
</feature>
<dbReference type="SUPFAM" id="SSF52540">
    <property type="entry name" value="P-loop containing nucleoside triphosphate hydrolases"/>
    <property type="match status" value="1"/>
</dbReference>
<evidence type="ECO:0000313" key="6">
    <source>
        <dbReference type="EMBL" id="GHA32600.1"/>
    </source>
</evidence>
<keyword evidence="3" id="KW-0547">Nucleotide-binding</keyword>
<reference evidence="6" key="2">
    <citation type="submission" date="2020-09" db="EMBL/GenBank/DDBJ databases">
        <authorList>
            <person name="Sun Q."/>
            <person name="Kim S."/>
        </authorList>
    </citation>
    <scope>NUCLEOTIDE SEQUENCE</scope>
    <source>
        <strain evidence="6">KCTC 32437</strain>
    </source>
</reference>
<dbReference type="RefSeq" id="WP_244640224.1">
    <property type="nucleotide sequence ID" value="NZ_BMZE01000003.1"/>
</dbReference>
<evidence type="ECO:0000313" key="7">
    <source>
        <dbReference type="Proteomes" id="UP000646579"/>
    </source>
</evidence>
<evidence type="ECO:0000259" key="5">
    <source>
        <dbReference type="PROSITE" id="PS50893"/>
    </source>
</evidence>
<dbReference type="PROSITE" id="PS00211">
    <property type="entry name" value="ABC_TRANSPORTER_1"/>
    <property type="match status" value="1"/>
</dbReference>
<organism evidence="6 7">
    <name type="scientific">Devosia pacifica</name>
    <dbReference type="NCBI Taxonomy" id="1335967"/>
    <lineage>
        <taxon>Bacteria</taxon>
        <taxon>Pseudomonadati</taxon>
        <taxon>Pseudomonadota</taxon>
        <taxon>Alphaproteobacteria</taxon>
        <taxon>Hyphomicrobiales</taxon>
        <taxon>Devosiaceae</taxon>
        <taxon>Devosia</taxon>
    </lineage>
</organism>
<dbReference type="Proteomes" id="UP000646579">
    <property type="component" value="Unassembled WGS sequence"/>
</dbReference>
<evidence type="ECO:0000256" key="2">
    <source>
        <dbReference type="ARBA" id="ARBA00022448"/>
    </source>
</evidence>
<protein>
    <submittedName>
        <fullName evidence="6">Sugar ABC transporter ATP-binding protein</fullName>
    </submittedName>
</protein>
<dbReference type="InterPro" id="IPR050683">
    <property type="entry name" value="Bact_Polysacc_Export_ATP-bd"/>
</dbReference>
<comment type="caution">
    <text evidence="6">The sequence shown here is derived from an EMBL/GenBank/DDBJ whole genome shotgun (WGS) entry which is preliminary data.</text>
</comment>
<dbReference type="Pfam" id="PF00005">
    <property type="entry name" value="ABC_tran"/>
    <property type="match status" value="1"/>
</dbReference>
<dbReference type="InterPro" id="IPR015860">
    <property type="entry name" value="ABC_transpr_TagH-like"/>
</dbReference>
<dbReference type="Gene3D" id="2.70.50.60">
    <property type="entry name" value="abc- transporter (atp binding component) like domain"/>
    <property type="match status" value="1"/>
</dbReference>
<evidence type="ECO:0000256" key="3">
    <source>
        <dbReference type="ARBA" id="ARBA00022741"/>
    </source>
</evidence>
<dbReference type="GO" id="GO:0016887">
    <property type="term" value="F:ATP hydrolysis activity"/>
    <property type="evidence" value="ECO:0007669"/>
    <property type="project" value="InterPro"/>
</dbReference>
<keyword evidence="7" id="KW-1185">Reference proteome</keyword>
<comment type="similarity">
    <text evidence="1">Belongs to the ABC transporter superfamily.</text>
</comment>
<keyword evidence="2" id="KW-0813">Transport</keyword>
<dbReference type="InterPro" id="IPR003593">
    <property type="entry name" value="AAA+_ATPase"/>
</dbReference>
<reference evidence="6" key="1">
    <citation type="journal article" date="2014" name="Int. J. Syst. Evol. Microbiol.">
        <title>Complete genome sequence of Corynebacterium casei LMG S-19264T (=DSM 44701T), isolated from a smear-ripened cheese.</title>
        <authorList>
            <consortium name="US DOE Joint Genome Institute (JGI-PGF)"/>
            <person name="Walter F."/>
            <person name="Albersmeier A."/>
            <person name="Kalinowski J."/>
            <person name="Ruckert C."/>
        </authorList>
    </citation>
    <scope>NUCLEOTIDE SEQUENCE</scope>
    <source>
        <strain evidence="6">KCTC 32437</strain>
    </source>
</reference>